<gene>
    <name evidence="6" type="ORF">SAMN05660976_05675</name>
</gene>
<dbReference type="Gene3D" id="3.40.190.10">
    <property type="entry name" value="Periplasmic binding protein-like II"/>
    <property type="match status" value="1"/>
</dbReference>
<keyword evidence="7" id="KW-1185">Reference proteome</keyword>
<dbReference type="Proteomes" id="UP000198953">
    <property type="component" value="Unassembled WGS sequence"/>
</dbReference>
<dbReference type="GO" id="GO:0015833">
    <property type="term" value="P:peptide transport"/>
    <property type="evidence" value="ECO:0007669"/>
    <property type="project" value="TreeGrafter"/>
</dbReference>
<evidence type="ECO:0000313" key="6">
    <source>
        <dbReference type="EMBL" id="SEM63217.1"/>
    </source>
</evidence>
<dbReference type="AlphaFoldDB" id="A0A1H8A0Z2"/>
<dbReference type="EMBL" id="FOBF01000015">
    <property type="protein sequence ID" value="SEM63217.1"/>
    <property type="molecule type" value="Genomic_DNA"/>
</dbReference>
<evidence type="ECO:0000313" key="7">
    <source>
        <dbReference type="Proteomes" id="UP000198953"/>
    </source>
</evidence>
<dbReference type="CDD" id="cd00995">
    <property type="entry name" value="PBP2_NikA_DppA_OppA_like"/>
    <property type="match status" value="1"/>
</dbReference>
<dbReference type="PROSITE" id="PS51257">
    <property type="entry name" value="PROKAR_LIPOPROTEIN"/>
    <property type="match status" value="1"/>
</dbReference>
<comment type="similarity">
    <text evidence="1">Belongs to the bacterial solute-binding protein 5 family.</text>
</comment>
<accession>A0A1H8A0Z2</accession>
<reference evidence="6 7" key="1">
    <citation type="submission" date="2016-10" db="EMBL/GenBank/DDBJ databases">
        <authorList>
            <person name="de Groot N.N."/>
        </authorList>
    </citation>
    <scope>NUCLEOTIDE SEQUENCE [LARGE SCALE GENOMIC DNA]</scope>
    <source>
        <strain evidence="6 7">DSM 43357</strain>
    </source>
</reference>
<evidence type="ECO:0000259" key="5">
    <source>
        <dbReference type="Pfam" id="PF00496"/>
    </source>
</evidence>
<evidence type="ECO:0000256" key="2">
    <source>
        <dbReference type="ARBA" id="ARBA00022448"/>
    </source>
</evidence>
<dbReference type="PIRSF" id="PIRSF002741">
    <property type="entry name" value="MppA"/>
    <property type="match status" value="1"/>
</dbReference>
<dbReference type="InterPro" id="IPR039424">
    <property type="entry name" value="SBP_5"/>
</dbReference>
<dbReference type="PANTHER" id="PTHR30290:SF9">
    <property type="entry name" value="OLIGOPEPTIDE-BINDING PROTEIN APPA"/>
    <property type="match status" value="1"/>
</dbReference>
<evidence type="ECO:0000256" key="3">
    <source>
        <dbReference type="ARBA" id="ARBA00022729"/>
    </source>
</evidence>
<keyword evidence="2" id="KW-0813">Transport</keyword>
<dbReference type="InterPro" id="IPR000914">
    <property type="entry name" value="SBP_5_dom"/>
</dbReference>
<dbReference type="GO" id="GO:0043190">
    <property type="term" value="C:ATP-binding cassette (ABC) transporter complex"/>
    <property type="evidence" value="ECO:0007669"/>
    <property type="project" value="InterPro"/>
</dbReference>
<dbReference type="GO" id="GO:1904680">
    <property type="term" value="F:peptide transmembrane transporter activity"/>
    <property type="evidence" value="ECO:0007669"/>
    <property type="project" value="TreeGrafter"/>
</dbReference>
<feature type="chain" id="PRO_5038618238" evidence="4">
    <location>
        <begin position="20"/>
        <end position="522"/>
    </location>
</feature>
<sequence length="522" mass="54567">MRSFRMPAALAIATALGLAACGTGGEHRATGGTFTMAVGTDLGSLDPYATVMSLTRMVGRFLYDSLVAVDADGEAHPHLATTWQADAERATFTLRKGVTCADGTPLTASDVAAALTYVGDPANGSSLLGQWVQPGTKASADDAAGTVTVTSGRPDPFLLNNLGSVPLVCRSALADPAQRAAGKGGTGLYTVAETVGGDHYTLTRRKDYAWDPGAATVNRASRPDTVVVRVVISETTAANMLLSGQLNFAAVFGADRERLEARKLFKVESTTPAAELFFNQAKGRPGADPLVRRAVVQALDLPKVGKVATGGLGSPMTQLLSSSGGRPVCPADTVTGNVPAFDLAAAGRTLDQAGWKPGPDGVRVKDGVRLSFTMPFVTAPGNGTAATELMQQQLKATGVELVPKGGNQLAINEAMSNGTWDLMAMPFVWHLPSQMVPWFSGKTFPEGGTNLAGTRNKAYEDLVAKASTRPGKEGCALWSQAETALIRNLDVVPFQQVPQSVYGRGARFRLDLLPFTIEMGAA</sequence>
<feature type="signal peptide" evidence="4">
    <location>
        <begin position="1"/>
        <end position="19"/>
    </location>
</feature>
<evidence type="ECO:0000256" key="1">
    <source>
        <dbReference type="ARBA" id="ARBA00005695"/>
    </source>
</evidence>
<dbReference type="PANTHER" id="PTHR30290">
    <property type="entry name" value="PERIPLASMIC BINDING COMPONENT OF ABC TRANSPORTER"/>
    <property type="match status" value="1"/>
</dbReference>
<name>A0A1H8A0Z2_9ACTN</name>
<dbReference type="Gene3D" id="3.10.105.10">
    <property type="entry name" value="Dipeptide-binding Protein, Domain 3"/>
    <property type="match status" value="1"/>
</dbReference>
<dbReference type="STRING" id="46177.SAMN05660976_05675"/>
<dbReference type="SUPFAM" id="SSF53850">
    <property type="entry name" value="Periplasmic binding protein-like II"/>
    <property type="match status" value="1"/>
</dbReference>
<dbReference type="Pfam" id="PF00496">
    <property type="entry name" value="SBP_bac_5"/>
    <property type="match status" value="1"/>
</dbReference>
<organism evidence="6 7">
    <name type="scientific">Nonomuraea pusilla</name>
    <dbReference type="NCBI Taxonomy" id="46177"/>
    <lineage>
        <taxon>Bacteria</taxon>
        <taxon>Bacillati</taxon>
        <taxon>Actinomycetota</taxon>
        <taxon>Actinomycetes</taxon>
        <taxon>Streptosporangiales</taxon>
        <taxon>Streptosporangiaceae</taxon>
        <taxon>Nonomuraea</taxon>
    </lineage>
</organism>
<feature type="domain" description="Solute-binding protein family 5" evidence="5">
    <location>
        <begin position="75"/>
        <end position="427"/>
    </location>
</feature>
<evidence type="ECO:0000256" key="4">
    <source>
        <dbReference type="SAM" id="SignalP"/>
    </source>
</evidence>
<proteinExistence type="inferred from homology"/>
<keyword evidence="3 4" id="KW-0732">Signal</keyword>
<dbReference type="InterPro" id="IPR030678">
    <property type="entry name" value="Peptide/Ni-bd"/>
</dbReference>
<protein>
    <submittedName>
        <fullName evidence="6">Peptide/nickel transport system substrate-binding protein</fullName>
    </submittedName>
</protein>
<dbReference type="GO" id="GO:0042597">
    <property type="term" value="C:periplasmic space"/>
    <property type="evidence" value="ECO:0007669"/>
    <property type="project" value="UniProtKB-ARBA"/>
</dbReference>
<dbReference type="RefSeq" id="WP_063792156.1">
    <property type="nucleotide sequence ID" value="NZ_BBZG01000002.1"/>
</dbReference>
<dbReference type="OrthoDB" id="5240629at2"/>